<dbReference type="GO" id="GO:0005634">
    <property type="term" value="C:nucleus"/>
    <property type="evidence" value="ECO:0000318"/>
    <property type="project" value="GO_Central"/>
</dbReference>
<dbReference type="OrthoDB" id="1678912at2759"/>
<dbReference type="AlphaFoldDB" id="E9GKI1"/>
<evidence type="ECO:0000313" key="4">
    <source>
        <dbReference type="Proteomes" id="UP000000305"/>
    </source>
</evidence>
<dbReference type="PROSITE" id="PS51184">
    <property type="entry name" value="JMJC"/>
    <property type="match status" value="1"/>
</dbReference>
<dbReference type="PANTHER" id="PTHR10694">
    <property type="entry name" value="LYSINE-SPECIFIC DEMETHYLASE"/>
    <property type="match status" value="1"/>
</dbReference>
<evidence type="ECO:0000313" key="3">
    <source>
        <dbReference type="EMBL" id="EFX79996.1"/>
    </source>
</evidence>
<evidence type="ECO:0000256" key="1">
    <source>
        <dbReference type="SAM" id="MobiDB-lite"/>
    </source>
</evidence>
<dbReference type="Proteomes" id="UP000000305">
    <property type="component" value="Unassembled WGS sequence"/>
</dbReference>
<dbReference type="GO" id="GO:0006338">
    <property type="term" value="P:chromatin remodeling"/>
    <property type="evidence" value="ECO:0000318"/>
    <property type="project" value="GO_Central"/>
</dbReference>
<dbReference type="HOGENOM" id="CLU_809545_0_0_1"/>
<dbReference type="Pfam" id="PF02373">
    <property type="entry name" value="JmjC"/>
    <property type="match status" value="1"/>
</dbReference>
<keyword evidence="4" id="KW-1185">Reference proteome</keyword>
<dbReference type="FunFam" id="2.60.120.650:FF:000118">
    <property type="entry name" value="Uncharacterized protein"/>
    <property type="match status" value="1"/>
</dbReference>
<dbReference type="GO" id="GO:0051864">
    <property type="term" value="F:histone H3K36 demethylase activity"/>
    <property type="evidence" value="ECO:0000318"/>
    <property type="project" value="GO_Central"/>
</dbReference>
<dbReference type="GO" id="GO:0032454">
    <property type="term" value="F:histone H3K9 demethylase activity"/>
    <property type="evidence" value="ECO:0000318"/>
    <property type="project" value="GO_Central"/>
</dbReference>
<organism evidence="3 4">
    <name type="scientific">Daphnia pulex</name>
    <name type="common">Water flea</name>
    <dbReference type="NCBI Taxonomy" id="6669"/>
    <lineage>
        <taxon>Eukaryota</taxon>
        <taxon>Metazoa</taxon>
        <taxon>Ecdysozoa</taxon>
        <taxon>Arthropoda</taxon>
        <taxon>Crustacea</taxon>
        <taxon>Branchiopoda</taxon>
        <taxon>Diplostraca</taxon>
        <taxon>Cladocera</taxon>
        <taxon>Anomopoda</taxon>
        <taxon>Daphniidae</taxon>
        <taxon>Daphnia</taxon>
    </lineage>
</organism>
<dbReference type="EMBL" id="GL732549">
    <property type="protein sequence ID" value="EFX79996.1"/>
    <property type="molecule type" value="Genomic_DNA"/>
</dbReference>
<dbReference type="Gene3D" id="2.60.120.650">
    <property type="entry name" value="Cupin"/>
    <property type="match status" value="1"/>
</dbReference>
<protein>
    <recommendedName>
        <fullName evidence="2">JmjC domain-containing protein</fullName>
    </recommendedName>
</protein>
<evidence type="ECO:0000259" key="2">
    <source>
        <dbReference type="PROSITE" id="PS51184"/>
    </source>
</evidence>
<proteinExistence type="predicted"/>
<dbReference type="SMART" id="SM00558">
    <property type="entry name" value="JmjC"/>
    <property type="match status" value="1"/>
</dbReference>
<feature type="region of interest" description="Disordered" evidence="1">
    <location>
        <begin position="236"/>
        <end position="257"/>
    </location>
</feature>
<dbReference type="GO" id="GO:0000785">
    <property type="term" value="C:chromatin"/>
    <property type="evidence" value="ECO:0000318"/>
    <property type="project" value="GO_Central"/>
</dbReference>
<gene>
    <name evidence="3" type="ORF">DAPPUDRAFT_319039</name>
</gene>
<dbReference type="GO" id="GO:0010468">
    <property type="term" value="P:regulation of gene expression"/>
    <property type="evidence" value="ECO:0000318"/>
    <property type="project" value="GO_Central"/>
</dbReference>
<feature type="domain" description="JmjC" evidence="2">
    <location>
        <begin position="27"/>
        <end position="193"/>
    </location>
</feature>
<name>E9GKI1_DAPPU</name>
<dbReference type="eggNOG" id="KOG0958">
    <property type="taxonomic scope" value="Eukaryota"/>
</dbReference>
<dbReference type="InterPro" id="IPR003347">
    <property type="entry name" value="JmjC_dom"/>
</dbReference>
<dbReference type="SUPFAM" id="SSF51197">
    <property type="entry name" value="Clavaminate synthase-like"/>
    <property type="match status" value="1"/>
</dbReference>
<accession>E9GKI1</accession>
<dbReference type="PhylomeDB" id="E9GKI1"/>
<reference evidence="3 4" key="1">
    <citation type="journal article" date="2011" name="Science">
        <title>The ecoresponsive genome of Daphnia pulex.</title>
        <authorList>
            <person name="Colbourne J.K."/>
            <person name="Pfrender M.E."/>
            <person name="Gilbert D."/>
            <person name="Thomas W.K."/>
            <person name="Tucker A."/>
            <person name="Oakley T.H."/>
            <person name="Tokishita S."/>
            <person name="Aerts A."/>
            <person name="Arnold G.J."/>
            <person name="Basu M.K."/>
            <person name="Bauer D.J."/>
            <person name="Caceres C.E."/>
            <person name="Carmel L."/>
            <person name="Casola C."/>
            <person name="Choi J.H."/>
            <person name="Detter J.C."/>
            <person name="Dong Q."/>
            <person name="Dusheyko S."/>
            <person name="Eads B.D."/>
            <person name="Frohlich T."/>
            <person name="Geiler-Samerotte K.A."/>
            <person name="Gerlach D."/>
            <person name="Hatcher P."/>
            <person name="Jogdeo S."/>
            <person name="Krijgsveld J."/>
            <person name="Kriventseva E.V."/>
            <person name="Kultz D."/>
            <person name="Laforsch C."/>
            <person name="Lindquist E."/>
            <person name="Lopez J."/>
            <person name="Manak J.R."/>
            <person name="Muller J."/>
            <person name="Pangilinan J."/>
            <person name="Patwardhan R.P."/>
            <person name="Pitluck S."/>
            <person name="Pritham E.J."/>
            <person name="Rechtsteiner A."/>
            <person name="Rho M."/>
            <person name="Rogozin I.B."/>
            <person name="Sakarya O."/>
            <person name="Salamov A."/>
            <person name="Schaack S."/>
            <person name="Shapiro H."/>
            <person name="Shiga Y."/>
            <person name="Skalitzky C."/>
            <person name="Smith Z."/>
            <person name="Souvorov A."/>
            <person name="Sung W."/>
            <person name="Tang Z."/>
            <person name="Tsuchiya D."/>
            <person name="Tu H."/>
            <person name="Vos H."/>
            <person name="Wang M."/>
            <person name="Wolf Y.I."/>
            <person name="Yamagata H."/>
            <person name="Yamada T."/>
            <person name="Ye Y."/>
            <person name="Shaw J.R."/>
            <person name="Andrews J."/>
            <person name="Crease T.J."/>
            <person name="Tang H."/>
            <person name="Lucas S.M."/>
            <person name="Robertson H.M."/>
            <person name="Bork P."/>
            <person name="Koonin E.V."/>
            <person name="Zdobnov E.M."/>
            <person name="Grigoriev I.V."/>
            <person name="Lynch M."/>
            <person name="Boore J.L."/>
        </authorList>
    </citation>
    <scope>NUCLEOTIDE SEQUENCE [LARGE SCALE GENOMIC DNA]</scope>
</reference>
<sequence length="343" mass="38181">MFTLFDDMLQEGRFSEYVIDKNGTLFVDAEHPWSLPNFRSSFTPYLKDGTTTMPGINKSQLIFGQALSHTALHVENLKLSSCIYLHNGSDMYWFVVPARYAERVRELLKHHHPDAFDKCPRFDCHKACVVLPQGLRINNIPFNCIRQQSGKYVVTFPGAYQMVANAGQNTAEAIKFCMPQWKRFIPYVECMCRVCGEAHAVVRAKFHSHSVPSPTCQPFVDEKVCSDVCDVSAGGNATREGSRDVSSVDANAKPKTERSQSINTLTSVGVVVVDDGPQDLENFFDLVVSQPKVTRLGADIVNSAAHGSEPTWLSPSDIQLLETGNPLNDKYHSDIALDSSQIF</sequence>
<dbReference type="PANTHER" id="PTHR10694:SF129">
    <property type="entry name" value="LYSINE-SPECIFIC DEMETHYLASE 4B-RELATED"/>
    <property type="match status" value="1"/>
</dbReference>
<dbReference type="KEGG" id="dpx:DAPPUDRAFT_319039"/>
<dbReference type="InParanoid" id="E9GKI1"/>